<feature type="domain" description="VWFC" evidence="3">
    <location>
        <begin position="670"/>
        <end position="738"/>
    </location>
</feature>
<feature type="compositionally biased region" description="Polar residues" evidence="2">
    <location>
        <begin position="439"/>
        <end position="453"/>
    </location>
</feature>
<evidence type="ECO:0000259" key="3">
    <source>
        <dbReference type="SMART" id="SM00214"/>
    </source>
</evidence>
<feature type="domain" description="VWFC" evidence="3">
    <location>
        <begin position="231"/>
        <end position="297"/>
    </location>
</feature>
<dbReference type="EMBL" id="CAJVCH010033832">
    <property type="protein sequence ID" value="CAG7714174.1"/>
    <property type="molecule type" value="Genomic_DNA"/>
</dbReference>
<reference evidence="4" key="1">
    <citation type="submission" date="2021-06" db="EMBL/GenBank/DDBJ databases">
        <authorList>
            <person name="Hodson N. C."/>
            <person name="Mongue J. A."/>
            <person name="Jaron S. K."/>
        </authorList>
    </citation>
    <scope>NUCLEOTIDE SEQUENCE</scope>
</reference>
<protein>
    <recommendedName>
        <fullName evidence="3">VWFC domain-containing protein</fullName>
    </recommendedName>
</protein>
<feature type="region of interest" description="Disordered" evidence="2">
    <location>
        <begin position="566"/>
        <end position="589"/>
    </location>
</feature>
<evidence type="ECO:0000256" key="2">
    <source>
        <dbReference type="SAM" id="MobiDB-lite"/>
    </source>
</evidence>
<organism evidence="4 5">
    <name type="scientific">Allacma fusca</name>
    <dbReference type="NCBI Taxonomy" id="39272"/>
    <lineage>
        <taxon>Eukaryota</taxon>
        <taxon>Metazoa</taxon>
        <taxon>Ecdysozoa</taxon>
        <taxon>Arthropoda</taxon>
        <taxon>Hexapoda</taxon>
        <taxon>Collembola</taxon>
        <taxon>Symphypleona</taxon>
        <taxon>Sminthuridae</taxon>
        <taxon>Allacma</taxon>
    </lineage>
</organism>
<feature type="region of interest" description="Disordered" evidence="2">
    <location>
        <begin position="417"/>
        <end position="456"/>
    </location>
</feature>
<dbReference type="GO" id="GO:0005178">
    <property type="term" value="F:integrin binding"/>
    <property type="evidence" value="ECO:0007669"/>
    <property type="project" value="TreeGrafter"/>
</dbReference>
<keyword evidence="1" id="KW-0732">Signal</keyword>
<feature type="non-terminal residue" evidence="4">
    <location>
        <position position="1"/>
    </location>
</feature>
<feature type="compositionally biased region" description="Low complexity" evidence="2">
    <location>
        <begin position="417"/>
        <end position="433"/>
    </location>
</feature>
<feature type="domain" description="VWFC" evidence="3">
    <location>
        <begin position="595"/>
        <end position="664"/>
    </location>
</feature>
<dbReference type="PANTHER" id="PTHR11348">
    <property type="entry name" value="CONNECTIVE TISSUE GROWTH FACTOR-RELATED"/>
    <property type="match status" value="1"/>
</dbReference>
<dbReference type="PANTHER" id="PTHR11348:SF34">
    <property type="entry name" value="EPIDERMAL CELL SURFACE RECEPTOR-RELATED"/>
    <property type="match status" value="1"/>
</dbReference>
<evidence type="ECO:0000313" key="5">
    <source>
        <dbReference type="Proteomes" id="UP000708208"/>
    </source>
</evidence>
<feature type="domain" description="VWFC" evidence="3">
    <location>
        <begin position="67"/>
        <end position="134"/>
    </location>
</feature>
<keyword evidence="5" id="KW-1185">Reference proteome</keyword>
<comment type="caution">
    <text evidence="4">The sequence shown here is derived from an EMBL/GenBank/DDBJ whole genome shotgun (WGS) entry which is preliminary data.</text>
</comment>
<feature type="domain" description="VWFC" evidence="3">
    <location>
        <begin position="318"/>
        <end position="380"/>
    </location>
</feature>
<dbReference type="InterPro" id="IPR001007">
    <property type="entry name" value="VWF_dom"/>
</dbReference>
<feature type="compositionally biased region" description="Polar residues" evidence="2">
    <location>
        <begin position="44"/>
        <end position="56"/>
    </location>
</feature>
<feature type="compositionally biased region" description="Polar residues" evidence="2">
    <location>
        <begin position="572"/>
        <end position="589"/>
    </location>
</feature>
<evidence type="ECO:0000256" key="1">
    <source>
        <dbReference type="ARBA" id="ARBA00022729"/>
    </source>
</evidence>
<dbReference type="SMART" id="SM00214">
    <property type="entry name" value="VWC"/>
    <property type="match status" value="5"/>
</dbReference>
<name>A0A8J2JA94_9HEXA</name>
<dbReference type="GO" id="GO:0007155">
    <property type="term" value="P:cell adhesion"/>
    <property type="evidence" value="ECO:0007669"/>
    <property type="project" value="TreeGrafter"/>
</dbReference>
<accession>A0A8J2JA94</accession>
<dbReference type="OrthoDB" id="6022609at2759"/>
<dbReference type="GO" id="GO:0045597">
    <property type="term" value="P:positive regulation of cell differentiation"/>
    <property type="evidence" value="ECO:0007669"/>
    <property type="project" value="TreeGrafter"/>
</dbReference>
<dbReference type="AlphaFoldDB" id="A0A8J2JA94"/>
<feature type="region of interest" description="Disordered" evidence="2">
    <location>
        <begin position="1"/>
        <end position="56"/>
    </location>
</feature>
<gene>
    <name evidence="4" type="ORF">AFUS01_LOCUS5323</name>
</gene>
<sequence>MSVELETVTEIVSSSTEEDANDSSSGMTTERSMEVEETLPITEMNPNNSNKSNGILESNLNDSPRTCLFNGTSYDVGHVIMDGCDQRCECLKNGQMKCLERCSIPFFKKGHFAHDPLCFEEPSGVDECCVLAACARSNNNNVAGEARVLKHNPCESAKCGPNSDCRYEVSPSGMQENQETLCVCKEGYVGDPYDEKMGCISGTSTTSAPAVAAAEAMKSTASPVTPKVEGCVFNNVSYEYGAEHLDGCSYRCHCETSGEFLCRPRCNFQRDEFKEIPTGCEIKKDPSDSECCEMLVCHGEPLESASRKETPEIPNDGCFYKNQTYAKDMKFFDGCEQQCMCLGKGDVSCKARCPPAGPKVNEDCISLPDPIDKCCTVTVCDPQEKLAISDVMKAANESAAATTMVPILRPKARLDDISTTLTPSSPDPTIIPRSDSDETQSGSSEDMNESSKASAVPDTILPTEVKITTVTPLNESSVMVTITLPETFLAKLDDETLKIYYSVDMKDWSELEARIKDLYIEGTHEIHTVINGLHLGKEYFFKAKINETETNVLSGYTRMRTGSSEEFEMGSQEMTSGETDNSGQTSSTSMEDTMCKYKGRSFHFEEEFYDGCAAYCSCGEHGLIECQPIECPTDLGLELLNPNCLHWASSVPRLPPNCCPEMICVQNSTCEVGGMVFNNYQDIPQKITGCDKRCYCMNGNVTCEKCPPMSDEPPAHCPPEFAVKVPIPPTECCMTWDCHV</sequence>
<dbReference type="GO" id="GO:0005615">
    <property type="term" value="C:extracellular space"/>
    <property type="evidence" value="ECO:0007669"/>
    <property type="project" value="TreeGrafter"/>
</dbReference>
<dbReference type="InterPro" id="IPR050941">
    <property type="entry name" value="CCN"/>
</dbReference>
<proteinExistence type="predicted"/>
<evidence type="ECO:0000313" key="4">
    <source>
        <dbReference type="EMBL" id="CAG7714174.1"/>
    </source>
</evidence>
<dbReference type="Proteomes" id="UP000708208">
    <property type="component" value="Unassembled WGS sequence"/>
</dbReference>